<accession>A0AAN6BYK4</accession>
<proteinExistence type="predicted"/>
<sequence>MSSTCSDDTRAKTIDIHHTTKAIPKWEKEDTPQYLTKPDPKTSAITVISKFNSEAAFFDLAVPVKLKGLDTLTVVYLRICASTIISLHLVKNPNIPNSIREIFGTDVLSLDFTLKSPPSIIAQLGVPEPLRPERKSSGAAVDAISNLSKSTTLSICIAARDKPPQLRDVSAAVNQRRFESFNSAQHQIASRYGGIGGKLITSEPAPPTYDEAATSPPPPPPIEPSRKRPRQDSSTDTKHEGIALVWAEIRAINEFQHRVQAENSALRQQNRDLVNDMAKLKKDHDKLKKDHDELKKDHDELDTLHATLADKTKEFGDEYDAALMDLSDEVKNLDGAVMFLQQGQVGEEAKGDIMNAVVENIITRLVNG</sequence>
<dbReference type="EMBL" id="JAAMOD010000234">
    <property type="protein sequence ID" value="KAF5234324.1"/>
    <property type="molecule type" value="Genomic_DNA"/>
</dbReference>
<dbReference type="AlphaFoldDB" id="A0AAN6BYK4"/>
<name>A0AAN6BYK4_FUSAU</name>
<keyword evidence="1" id="KW-0175">Coiled coil</keyword>
<evidence type="ECO:0000256" key="2">
    <source>
        <dbReference type="SAM" id="MobiDB-lite"/>
    </source>
</evidence>
<feature type="compositionally biased region" description="Basic and acidic residues" evidence="2">
    <location>
        <begin position="224"/>
        <end position="238"/>
    </location>
</feature>
<feature type="coiled-coil region" evidence="1">
    <location>
        <begin position="252"/>
        <end position="304"/>
    </location>
</feature>
<protein>
    <submittedName>
        <fullName evidence="3">Uncharacterized protein</fullName>
    </submittedName>
</protein>
<keyword evidence="4" id="KW-1185">Reference proteome</keyword>
<comment type="caution">
    <text evidence="3">The sequence shown here is derived from an EMBL/GenBank/DDBJ whole genome shotgun (WGS) entry which is preliminary data.</text>
</comment>
<gene>
    <name evidence="3" type="ORF">FAUST_7709</name>
</gene>
<dbReference type="Proteomes" id="UP000537989">
    <property type="component" value="Unassembled WGS sequence"/>
</dbReference>
<evidence type="ECO:0000313" key="4">
    <source>
        <dbReference type="Proteomes" id="UP000537989"/>
    </source>
</evidence>
<evidence type="ECO:0000313" key="3">
    <source>
        <dbReference type="EMBL" id="KAF5234324.1"/>
    </source>
</evidence>
<reference evidence="3 4" key="1">
    <citation type="submission" date="2020-02" db="EMBL/GenBank/DDBJ databases">
        <title>Identification and distribution of gene clusters putatively required for synthesis of sphingolipid metabolism inhibitors in phylogenetically diverse species of the filamentous fungus Fusarium.</title>
        <authorList>
            <person name="Kim H.-S."/>
            <person name="Busman M."/>
            <person name="Brown D.W."/>
            <person name="Divon H."/>
            <person name="Uhlig S."/>
            <person name="Proctor R.H."/>
        </authorList>
    </citation>
    <scope>NUCLEOTIDE SEQUENCE [LARGE SCALE GENOMIC DNA]</scope>
    <source>
        <strain evidence="3 4">NRRL 2903</strain>
    </source>
</reference>
<organism evidence="3 4">
    <name type="scientific">Fusarium austroamericanum</name>
    <dbReference type="NCBI Taxonomy" id="282268"/>
    <lineage>
        <taxon>Eukaryota</taxon>
        <taxon>Fungi</taxon>
        <taxon>Dikarya</taxon>
        <taxon>Ascomycota</taxon>
        <taxon>Pezizomycotina</taxon>
        <taxon>Sordariomycetes</taxon>
        <taxon>Hypocreomycetidae</taxon>
        <taxon>Hypocreales</taxon>
        <taxon>Nectriaceae</taxon>
        <taxon>Fusarium</taxon>
    </lineage>
</organism>
<dbReference type="Gene3D" id="6.10.250.3110">
    <property type="match status" value="1"/>
</dbReference>
<evidence type="ECO:0000256" key="1">
    <source>
        <dbReference type="SAM" id="Coils"/>
    </source>
</evidence>
<feature type="region of interest" description="Disordered" evidence="2">
    <location>
        <begin position="195"/>
        <end position="238"/>
    </location>
</feature>